<keyword evidence="2" id="KW-0808">Transferase</keyword>
<proteinExistence type="predicted"/>
<dbReference type="Gene3D" id="3.40.50.150">
    <property type="entry name" value="Vaccinia Virus protein VP39"/>
    <property type="match status" value="1"/>
</dbReference>
<dbReference type="InterPro" id="IPR029063">
    <property type="entry name" value="SAM-dependent_MTases_sf"/>
</dbReference>
<dbReference type="SUPFAM" id="SSF53335">
    <property type="entry name" value="S-adenosyl-L-methionine-dependent methyltransferases"/>
    <property type="match status" value="1"/>
</dbReference>
<dbReference type="GO" id="GO:0032259">
    <property type="term" value="P:methylation"/>
    <property type="evidence" value="ECO:0007669"/>
    <property type="project" value="UniProtKB-KW"/>
</dbReference>
<accession>B0SY98</accession>
<evidence type="ECO:0000313" key="2">
    <source>
        <dbReference type="EMBL" id="ABZ71845.1"/>
    </source>
</evidence>
<reference evidence="2" key="1">
    <citation type="submission" date="2008-01" db="EMBL/GenBank/DDBJ databases">
        <title>Complete sequence of chromosome of Caulobacter sp. K31.</title>
        <authorList>
            <consortium name="US DOE Joint Genome Institute"/>
            <person name="Copeland A."/>
            <person name="Lucas S."/>
            <person name="Lapidus A."/>
            <person name="Barry K."/>
            <person name="Glavina del Rio T."/>
            <person name="Dalin E."/>
            <person name="Tice H."/>
            <person name="Pitluck S."/>
            <person name="Bruce D."/>
            <person name="Goodwin L."/>
            <person name="Thompson L.S."/>
            <person name="Brettin T."/>
            <person name="Detter J.C."/>
            <person name="Han C."/>
            <person name="Schmutz J."/>
            <person name="Larimer F."/>
            <person name="Land M."/>
            <person name="Hauser L."/>
            <person name="Kyrpides N."/>
            <person name="Kim E."/>
            <person name="Stephens C."/>
            <person name="Richardson P."/>
        </authorList>
    </citation>
    <scope>NUCLEOTIDE SEQUENCE [LARGE SCALE GENOMIC DNA]</scope>
    <source>
        <strain evidence="2">K31</strain>
    </source>
</reference>
<organism evidence="2">
    <name type="scientific">Caulobacter sp. (strain K31)</name>
    <dbReference type="NCBI Taxonomy" id="366602"/>
    <lineage>
        <taxon>Bacteria</taxon>
        <taxon>Pseudomonadati</taxon>
        <taxon>Pseudomonadota</taxon>
        <taxon>Alphaproteobacteria</taxon>
        <taxon>Caulobacterales</taxon>
        <taxon>Caulobacteraceae</taxon>
        <taxon>Caulobacter</taxon>
    </lineage>
</organism>
<feature type="domain" description="Methyltransferase FkbM" evidence="1">
    <location>
        <begin position="209"/>
        <end position="333"/>
    </location>
</feature>
<dbReference type="Pfam" id="PF05050">
    <property type="entry name" value="Methyltransf_21"/>
    <property type="match status" value="1"/>
</dbReference>
<gene>
    <name evidence="2" type="ordered locus">Caul_2718</name>
</gene>
<dbReference type="EMBL" id="CP000927">
    <property type="protein sequence ID" value="ABZ71845.1"/>
    <property type="molecule type" value="Genomic_DNA"/>
</dbReference>
<dbReference type="HOGENOM" id="CLU_725003_0_0_5"/>
<sequence length="381" mass="41126">MSNDRNPDPMSASNAAALSWPDFLAALEEAGADLQRRLPRLAKLKGVRDVLLYTYGTRGKDVALQLRAAGIRCVVYDNSPVARANAAADGFEVTQDLGLDLPLIVGAGQNQIEILGELDREAYSLAEALYALDLRNSYAPARAFSDNVVADAERLFAVYQQLDAASQSAFLDVLLYRASLDVHRLAHRRPVGEMWLPPVAGLEIGSFCDIGAYDGDSLAATKAVFPGLSRSFTIEPMAAMAPVIAAVAERLGIENRNFAGAAWSHSARLSARQIFNGMLVIEEDAAGDIQTETLDALVGDATYDYVKMDVEGSEAAVLSGGVETLKRARCIAVASYHLPGDLMDLPAALRLRVGDEAGATWRLAFAHYSQVFDDSIFYLHR</sequence>
<dbReference type="NCBIfam" id="TIGR01444">
    <property type="entry name" value="fkbM_fam"/>
    <property type="match status" value="1"/>
</dbReference>
<name>B0SY98_CAUSK</name>
<protein>
    <submittedName>
        <fullName evidence="2">Methyltransferase FkbM family</fullName>
    </submittedName>
</protein>
<dbReference type="GO" id="GO:0008168">
    <property type="term" value="F:methyltransferase activity"/>
    <property type="evidence" value="ECO:0007669"/>
    <property type="project" value="UniProtKB-KW"/>
</dbReference>
<evidence type="ECO:0000259" key="1">
    <source>
        <dbReference type="Pfam" id="PF05050"/>
    </source>
</evidence>
<dbReference type="eggNOG" id="COG1086">
    <property type="taxonomic scope" value="Bacteria"/>
</dbReference>
<dbReference type="AlphaFoldDB" id="B0SY98"/>
<dbReference type="InterPro" id="IPR006342">
    <property type="entry name" value="FkbM_mtfrase"/>
</dbReference>
<dbReference type="Gene3D" id="3.40.50.720">
    <property type="entry name" value="NAD(P)-binding Rossmann-like Domain"/>
    <property type="match status" value="1"/>
</dbReference>
<dbReference type="KEGG" id="cak:Caul_2718"/>
<keyword evidence="2" id="KW-0489">Methyltransferase</keyword>
<dbReference type="STRING" id="366602.Caul_2718"/>